<proteinExistence type="predicted"/>
<dbReference type="Pfam" id="PF13432">
    <property type="entry name" value="TPR_16"/>
    <property type="match status" value="1"/>
</dbReference>
<dbReference type="EMBL" id="CP081295">
    <property type="protein sequence ID" value="QZD90914.1"/>
    <property type="molecule type" value="Genomic_DNA"/>
</dbReference>
<keyword evidence="3" id="KW-1185">Reference proteome</keyword>
<dbReference type="Pfam" id="PF13181">
    <property type="entry name" value="TPR_8"/>
    <property type="match status" value="1"/>
</dbReference>
<feature type="region of interest" description="Disordered" evidence="1">
    <location>
        <begin position="267"/>
        <end position="286"/>
    </location>
</feature>
<evidence type="ECO:0008006" key="4">
    <source>
        <dbReference type="Google" id="ProtNLM"/>
    </source>
</evidence>
<dbReference type="Gene3D" id="1.25.40.10">
    <property type="entry name" value="Tetratricopeptide repeat domain"/>
    <property type="match status" value="2"/>
</dbReference>
<gene>
    <name evidence="2" type="ORF">K3148_05900</name>
</gene>
<organism evidence="2 3">
    <name type="scientific">Qipengyuania aurantiaca</name>
    <dbReference type="NCBI Taxonomy" id="2867233"/>
    <lineage>
        <taxon>Bacteria</taxon>
        <taxon>Pseudomonadati</taxon>
        <taxon>Pseudomonadota</taxon>
        <taxon>Alphaproteobacteria</taxon>
        <taxon>Sphingomonadales</taxon>
        <taxon>Erythrobacteraceae</taxon>
        <taxon>Qipengyuania</taxon>
    </lineage>
</organism>
<protein>
    <recommendedName>
        <fullName evidence="4">Tetratricopeptide repeat protein</fullName>
    </recommendedName>
</protein>
<evidence type="ECO:0000313" key="2">
    <source>
        <dbReference type="EMBL" id="QZD90914.1"/>
    </source>
</evidence>
<evidence type="ECO:0000256" key="1">
    <source>
        <dbReference type="SAM" id="MobiDB-lite"/>
    </source>
</evidence>
<accession>A0ABX8ZT12</accession>
<name>A0ABX8ZT12_9SPHN</name>
<sequence length="286" mass="30009">MTALLATFALLATQVGPDPTAGGMPGIPEELRDRPPREEPRIVTQPQANYLQRCLTKASSDPQSALDFAQSWREVAQTDLDFAQSAHCLGLALVQLGRMGEAREAFELASGEAPADNLAYAARLAAMAGNAAVSSGDLEGAIALLDRAGGMALAAPDGELASELRVDLARVMVRHGRADDAALALAEAREANALNGEAWLLSATLSRRMERLGEAQAQIERAAMLTPRDPQVGLEAGVIAAMSGRAEDARASFASVIEVAPGTPLASRAQTYLDQLGPADEEPEDE</sequence>
<dbReference type="InterPro" id="IPR011990">
    <property type="entry name" value="TPR-like_helical_dom_sf"/>
</dbReference>
<evidence type="ECO:0000313" key="3">
    <source>
        <dbReference type="Proteomes" id="UP000824281"/>
    </source>
</evidence>
<dbReference type="SUPFAM" id="SSF48452">
    <property type="entry name" value="TPR-like"/>
    <property type="match status" value="1"/>
</dbReference>
<dbReference type="RefSeq" id="WP_221426373.1">
    <property type="nucleotide sequence ID" value="NZ_CP081295.1"/>
</dbReference>
<dbReference type="InterPro" id="IPR019734">
    <property type="entry name" value="TPR_rpt"/>
</dbReference>
<dbReference type="Proteomes" id="UP000824281">
    <property type="component" value="Chromosome"/>
</dbReference>
<reference evidence="2 3" key="1">
    <citation type="submission" date="2021-08" db="EMBL/GenBank/DDBJ databases">
        <title>Comparative Genomics Analysis of the Genus Qipengyuania Reveals Extensive Genetic Diversity and Metabolic Versatility, Including the Description of Fifteen Novel Species.</title>
        <authorList>
            <person name="Liu Y."/>
        </authorList>
    </citation>
    <scope>NUCLEOTIDE SEQUENCE [LARGE SCALE GENOMIC DNA]</scope>
    <source>
        <strain evidence="2 3">1NDH13</strain>
    </source>
</reference>